<organism evidence="2 3">
    <name type="scientific">Favolaschia claudopus</name>
    <dbReference type="NCBI Taxonomy" id="2862362"/>
    <lineage>
        <taxon>Eukaryota</taxon>
        <taxon>Fungi</taxon>
        <taxon>Dikarya</taxon>
        <taxon>Basidiomycota</taxon>
        <taxon>Agaricomycotina</taxon>
        <taxon>Agaricomycetes</taxon>
        <taxon>Agaricomycetidae</taxon>
        <taxon>Agaricales</taxon>
        <taxon>Marasmiineae</taxon>
        <taxon>Mycenaceae</taxon>
        <taxon>Favolaschia</taxon>
    </lineage>
</organism>
<name>A0AAW0CQE7_9AGAR</name>
<dbReference type="EMBL" id="JAWWNJ010000013">
    <property type="protein sequence ID" value="KAK7042259.1"/>
    <property type="molecule type" value="Genomic_DNA"/>
</dbReference>
<evidence type="ECO:0000313" key="2">
    <source>
        <dbReference type="EMBL" id="KAK7042259.1"/>
    </source>
</evidence>
<dbReference type="Proteomes" id="UP001362999">
    <property type="component" value="Unassembled WGS sequence"/>
</dbReference>
<sequence>MDSANHFAIYWQPPSRHDVTLCPLCLLVFFDLCFRSATSALPDKMVNLDNNLLQLALQAVALESRPATTPYDFLNPSLANAAKLYVLSSKTSQAILSTQWSAIDEDDAPDLLYLFLGALNARAKSAAARWLLTYMLRSSMLLSGVTFGTWFAALLCQAPFAPANDNSIAASSSGQSDLSSLDDNIQEIPAEDASAVTLVTSRSSDEFDAAEEEEVEDSLVVHPSNVPQVQNVARPSFLPGRLFKKAHRAVSVVANRTCYQLWVWNQAFLEGDILYTEGVQSALGFGQAGTIVPRNFRRYPAPSPPRRRRSLVTASNALTPAGGYTIHRSHTHSVNAGSRKTRIYTSSRT</sequence>
<gene>
    <name evidence="2" type="ORF">R3P38DRAFT_3348307</name>
</gene>
<protein>
    <submittedName>
        <fullName evidence="2">Uncharacterized protein</fullName>
    </submittedName>
</protein>
<keyword evidence="1" id="KW-0732">Signal</keyword>
<feature type="chain" id="PRO_5043631506" evidence="1">
    <location>
        <begin position="41"/>
        <end position="349"/>
    </location>
</feature>
<accession>A0AAW0CQE7</accession>
<dbReference type="AlphaFoldDB" id="A0AAW0CQE7"/>
<evidence type="ECO:0000256" key="1">
    <source>
        <dbReference type="SAM" id="SignalP"/>
    </source>
</evidence>
<evidence type="ECO:0000313" key="3">
    <source>
        <dbReference type="Proteomes" id="UP001362999"/>
    </source>
</evidence>
<reference evidence="2 3" key="1">
    <citation type="journal article" date="2024" name="J Genomics">
        <title>Draft genome sequencing and assembly of Favolaschia claudopus CIRM-BRFM 2984 isolated from oak limbs.</title>
        <authorList>
            <person name="Navarro D."/>
            <person name="Drula E."/>
            <person name="Chaduli D."/>
            <person name="Cazenave R."/>
            <person name="Ahrendt S."/>
            <person name="Wang J."/>
            <person name="Lipzen A."/>
            <person name="Daum C."/>
            <person name="Barry K."/>
            <person name="Grigoriev I.V."/>
            <person name="Favel A."/>
            <person name="Rosso M.N."/>
            <person name="Martin F."/>
        </authorList>
    </citation>
    <scope>NUCLEOTIDE SEQUENCE [LARGE SCALE GENOMIC DNA]</scope>
    <source>
        <strain evidence="2 3">CIRM-BRFM 2984</strain>
    </source>
</reference>
<comment type="caution">
    <text evidence="2">The sequence shown here is derived from an EMBL/GenBank/DDBJ whole genome shotgun (WGS) entry which is preliminary data.</text>
</comment>
<keyword evidence="3" id="KW-1185">Reference proteome</keyword>
<feature type="signal peptide" evidence="1">
    <location>
        <begin position="1"/>
        <end position="40"/>
    </location>
</feature>
<proteinExistence type="predicted"/>